<keyword evidence="1" id="KW-0472">Membrane</keyword>
<dbReference type="AlphaFoldDB" id="A0A9P6FSC6"/>
<protein>
    <submittedName>
        <fullName evidence="2">Uncharacterized protein</fullName>
    </submittedName>
</protein>
<sequence>MPKISSPSTLTIGLSSLRYKNTPSFPALAYIAYVYTTQRITSLGAAGLVCLRSSVERRLVLLVEAGDSGMNKKLRLSHTVYLIFAGTQSKRKQAMLIKSTLPSKEFASIVLALSSVWPIVQAAPLLSTSAQITSKALSCVKVSLANENTQEPLMLRLDAVDCDADPAGALGVWRVQARTTDQGDVVESNQIMSNAALSGDNWSLIRIHTGSNVSGPDMDVPSDSGHLITLKTSKEDSPITLLKKRDEVPLASVAIPPVDSALVTNPAEASSPAAAPNLAEASNPAVAPNLAEAPNLAVEPVATALTDLNPGGSVIPQPTAPNVEMPNDVNAEQSVRHHKATLGESFLKYVAAGSGILTTVGVGVGGLAGGVVGGTVGLAIGLILATVNSLFFS</sequence>
<comment type="caution">
    <text evidence="2">The sequence shown here is derived from an EMBL/GenBank/DDBJ whole genome shotgun (WGS) entry which is preliminary data.</text>
</comment>
<accession>A0A9P6FSC6</accession>
<reference evidence="2" key="1">
    <citation type="journal article" date="2020" name="Fungal Divers.">
        <title>Resolving the Mortierellaceae phylogeny through synthesis of multi-gene phylogenetics and phylogenomics.</title>
        <authorList>
            <person name="Vandepol N."/>
            <person name="Liber J."/>
            <person name="Desiro A."/>
            <person name="Na H."/>
            <person name="Kennedy M."/>
            <person name="Barry K."/>
            <person name="Grigoriev I.V."/>
            <person name="Miller A.N."/>
            <person name="O'Donnell K."/>
            <person name="Stajich J.E."/>
            <person name="Bonito G."/>
        </authorList>
    </citation>
    <scope>NUCLEOTIDE SEQUENCE</scope>
    <source>
        <strain evidence="2">KOD1015</strain>
    </source>
</reference>
<keyword evidence="1" id="KW-1133">Transmembrane helix</keyword>
<dbReference type="EMBL" id="JAABOA010002126">
    <property type="protein sequence ID" value="KAF9580336.1"/>
    <property type="molecule type" value="Genomic_DNA"/>
</dbReference>
<feature type="transmembrane region" description="Helical" evidence="1">
    <location>
        <begin position="371"/>
        <end position="392"/>
    </location>
</feature>
<gene>
    <name evidence="2" type="ORF">BGW38_003057</name>
</gene>
<dbReference type="Proteomes" id="UP000780801">
    <property type="component" value="Unassembled WGS sequence"/>
</dbReference>
<evidence type="ECO:0000313" key="2">
    <source>
        <dbReference type="EMBL" id="KAF9580336.1"/>
    </source>
</evidence>
<evidence type="ECO:0000256" key="1">
    <source>
        <dbReference type="SAM" id="Phobius"/>
    </source>
</evidence>
<evidence type="ECO:0000313" key="3">
    <source>
        <dbReference type="Proteomes" id="UP000780801"/>
    </source>
</evidence>
<proteinExistence type="predicted"/>
<name>A0A9P6FSC6_9FUNG</name>
<organism evidence="2 3">
    <name type="scientific">Lunasporangiospora selenospora</name>
    <dbReference type="NCBI Taxonomy" id="979761"/>
    <lineage>
        <taxon>Eukaryota</taxon>
        <taxon>Fungi</taxon>
        <taxon>Fungi incertae sedis</taxon>
        <taxon>Mucoromycota</taxon>
        <taxon>Mortierellomycotina</taxon>
        <taxon>Mortierellomycetes</taxon>
        <taxon>Mortierellales</taxon>
        <taxon>Mortierellaceae</taxon>
        <taxon>Lunasporangiospora</taxon>
    </lineage>
</organism>
<keyword evidence="1" id="KW-0812">Transmembrane</keyword>
<keyword evidence="3" id="KW-1185">Reference proteome</keyword>